<keyword evidence="5 6" id="KW-0472">Membrane</keyword>
<dbReference type="PANTHER" id="PTHR22911:SF6">
    <property type="entry name" value="SOLUTE CARRIER FAMILY 35 MEMBER G1"/>
    <property type="match status" value="1"/>
</dbReference>
<accession>A0A1D7TX40</accession>
<dbReference type="InterPro" id="IPR000620">
    <property type="entry name" value="EamA_dom"/>
</dbReference>
<feature type="transmembrane region" description="Helical" evidence="6">
    <location>
        <begin position="267"/>
        <end position="285"/>
    </location>
</feature>
<keyword evidence="9" id="KW-1185">Reference proteome</keyword>
<dbReference type="AlphaFoldDB" id="A0A1D7TX40"/>
<dbReference type="GO" id="GO:0016020">
    <property type="term" value="C:membrane"/>
    <property type="evidence" value="ECO:0007669"/>
    <property type="project" value="UniProtKB-SubCell"/>
</dbReference>
<feature type="transmembrane region" description="Helical" evidence="6">
    <location>
        <begin position="210"/>
        <end position="228"/>
    </location>
</feature>
<feature type="domain" description="EamA" evidence="7">
    <location>
        <begin position="5"/>
        <end position="138"/>
    </location>
</feature>
<comment type="similarity">
    <text evidence="2">Belongs to the drug/metabolite transporter (DMT) superfamily. 10 TMS drug/metabolite exporter (DME) (TC 2.A.7.3) family.</text>
</comment>
<keyword evidence="3 6" id="KW-0812">Transmembrane</keyword>
<comment type="subcellular location">
    <subcellularLocation>
        <location evidence="1">Membrane</location>
        <topology evidence="1">Multi-pass membrane protein</topology>
    </subcellularLocation>
</comment>
<reference evidence="8 9" key="1">
    <citation type="journal article" date="2015" name="Antonie Van Leeuwenhoek">
        <title>Bosea vaviloviae sp. nov., a new species of slow-growing rhizobia isolated from nodules of the relict species Vavilovia formosa (Stev.) Fed.</title>
        <authorList>
            <person name="Safronova V.I."/>
            <person name="Kuznetsova I.G."/>
            <person name="Sazanova A.L."/>
            <person name="Kimeklis A.K."/>
            <person name="Belimov A.A."/>
            <person name="Andronov E.E."/>
            <person name="Pinaev A.G."/>
            <person name="Chizhevskaya E.P."/>
            <person name="Pukhaev A.R."/>
            <person name="Popov K.P."/>
            <person name="Willems A."/>
            <person name="Tikhonovich I.A."/>
        </authorList>
    </citation>
    <scope>NUCLEOTIDE SEQUENCE [LARGE SCALE GENOMIC DNA]</scope>
    <source>
        <strain evidence="8 9">Vaf18</strain>
    </source>
</reference>
<evidence type="ECO:0000313" key="9">
    <source>
        <dbReference type="Proteomes" id="UP000094969"/>
    </source>
</evidence>
<feature type="transmembrane region" description="Helical" evidence="6">
    <location>
        <begin position="75"/>
        <end position="93"/>
    </location>
</feature>
<evidence type="ECO:0000256" key="5">
    <source>
        <dbReference type="ARBA" id="ARBA00023136"/>
    </source>
</evidence>
<feature type="transmembrane region" description="Helical" evidence="6">
    <location>
        <begin position="121"/>
        <end position="139"/>
    </location>
</feature>
<name>A0A1D7TX40_9HYPH</name>
<evidence type="ECO:0000256" key="3">
    <source>
        <dbReference type="ARBA" id="ARBA00022692"/>
    </source>
</evidence>
<evidence type="ECO:0000256" key="4">
    <source>
        <dbReference type="ARBA" id="ARBA00022989"/>
    </source>
</evidence>
<feature type="transmembrane region" description="Helical" evidence="6">
    <location>
        <begin position="99"/>
        <end position="116"/>
    </location>
</feature>
<dbReference type="RefSeq" id="WP_069688912.1">
    <property type="nucleotide sequence ID" value="NZ_CP017147.1"/>
</dbReference>
<feature type="transmembrane region" description="Helical" evidence="6">
    <location>
        <begin position="151"/>
        <end position="172"/>
    </location>
</feature>
<dbReference type="EMBL" id="CP017147">
    <property type="protein sequence ID" value="AOO79690.1"/>
    <property type="molecule type" value="Genomic_DNA"/>
</dbReference>
<evidence type="ECO:0000259" key="7">
    <source>
        <dbReference type="Pfam" id="PF00892"/>
    </source>
</evidence>
<feature type="transmembrane region" description="Helical" evidence="6">
    <location>
        <begin position="37"/>
        <end position="54"/>
    </location>
</feature>
<dbReference type="Pfam" id="PF00892">
    <property type="entry name" value="EamA"/>
    <property type="match status" value="2"/>
</dbReference>
<dbReference type="Proteomes" id="UP000094969">
    <property type="component" value="Chromosome"/>
</dbReference>
<sequence>MSMASGIGLRLAATVLFSLMMLCVRLASIEAPVGQVVFYRSFVALLPIMLYLAWRGALPSGLKTKRPFGHLKRSLLGCVAMVLSFISLAHLPLANATALGFLAPLLVLPLAVLVLGERPGWLVGAAALLGFAGVGLMLAPAFQGPALDRGTLIGIGAGLGMALTTAASKVQVKTLTETEPAGTIAFYFALVCALAGLASLPFGWVDARGLGLLALIGSGVFGGLAHIAMTEAVARAPVSVLAPFEYTAMLWALLFDLAIFSVTPQPLGLFGAAMIVAAAVVVAFADKIALRFSQCAKGSSESPAAKALS</sequence>
<protein>
    <recommendedName>
        <fullName evidence="7">EamA domain-containing protein</fullName>
    </recommendedName>
</protein>
<organism evidence="8 9">
    <name type="scientific">Bosea vaviloviae</name>
    <dbReference type="NCBI Taxonomy" id="1526658"/>
    <lineage>
        <taxon>Bacteria</taxon>
        <taxon>Pseudomonadati</taxon>
        <taxon>Pseudomonadota</taxon>
        <taxon>Alphaproteobacteria</taxon>
        <taxon>Hyphomicrobiales</taxon>
        <taxon>Boseaceae</taxon>
        <taxon>Bosea</taxon>
    </lineage>
</organism>
<feature type="transmembrane region" description="Helical" evidence="6">
    <location>
        <begin position="184"/>
        <end position="204"/>
    </location>
</feature>
<evidence type="ECO:0000256" key="6">
    <source>
        <dbReference type="SAM" id="Phobius"/>
    </source>
</evidence>
<gene>
    <name evidence="8" type="ORF">BHK69_03605</name>
</gene>
<evidence type="ECO:0000313" key="8">
    <source>
        <dbReference type="EMBL" id="AOO79690.1"/>
    </source>
</evidence>
<dbReference type="KEGG" id="bvv:BHK69_03605"/>
<feature type="domain" description="EamA" evidence="7">
    <location>
        <begin position="153"/>
        <end position="283"/>
    </location>
</feature>
<feature type="transmembrane region" description="Helical" evidence="6">
    <location>
        <begin position="240"/>
        <end position="261"/>
    </location>
</feature>
<dbReference type="OrthoDB" id="8478503at2"/>
<evidence type="ECO:0000256" key="2">
    <source>
        <dbReference type="ARBA" id="ARBA00009853"/>
    </source>
</evidence>
<proteinExistence type="inferred from homology"/>
<dbReference type="PANTHER" id="PTHR22911">
    <property type="entry name" value="ACYL-MALONYL CONDENSING ENZYME-RELATED"/>
    <property type="match status" value="1"/>
</dbReference>
<keyword evidence="4 6" id="KW-1133">Transmembrane helix</keyword>
<dbReference type="InterPro" id="IPR037185">
    <property type="entry name" value="EmrE-like"/>
</dbReference>
<dbReference type="STRING" id="1526658.BHK69_03605"/>
<evidence type="ECO:0000256" key="1">
    <source>
        <dbReference type="ARBA" id="ARBA00004141"/>
    </source>
</evidence>
<dbReference type="SUPFAM" id="SSF103481">
    <property type="entry name" value="Multidrug resistance efflux transporter EmrE"/>
    <property type="match status" value="2"/>
</dbReference>